<organism evidence="2 3">
    <name type="scientific">Microlunatus capsulatus</name>
    <dbReference type="NCBI Taxonomy" id="99117"/>
    <lineage>
        <taxon>Bacteria</taxon>
        <taxon>Bacillati</taxon>
        <taxon>Actinomycetota</taxon>
        <taxon>Actinomycetes</taxon>
        <taxon>Propionibacteriales</taxon>
        <taxon>Propionibacteriaceae</taxon>
        <taxon>Microlunatus</taxon>
    </lineage>
</organism>
<dbReference type="PROSITE" id="PS50995">
    <property type="entry name" value="HTH_MARR_2"/>
    <property type="match status" value="1"/>
</dbReference>
<dbReference type="GO" id="GO:0003677">
    <property type="term" value="F:DNA binding"/>
    <property type="evidence" value="ECO:0007669"/>
    <property type="project" value="UniProtKB-KW"/>
</dbReference>
<dbReference type="InterPro" id="IPR036388">
    <property type="entry name" value="WH-like_DNA-bd_sf"/>
</dbReference>
<proteinExistence type="predicted"/>
<evidence type="ECO:0000313" key="2">
    <source>
        <dbReference type="EMBL" id="MBP2415445.1"/>
    </source>
</evidence>
<sequence>MTATRDPQHDERTAGTAELLDVLGRLIRTARAAGHRHQAEYGLSGTPLGILKALSTAESRAGDLAGRLQIAPSVVSRALVPLEQAGLVERRHDPDDARAARLGLTDAGRDRLESARREFSDRFTPLLDAWDPADVATLTRLMDRLESTLTEGLDLGSPAHGSRSPARTSS</sequence>
<accession>A0ABS4Z3Y3</accession>
<dbReference type="RefSeq" id="WP_210052470.1">
    <property type="nucleotide sequence ID" value="NZ_BAAAMH010000036.1"/>
</dbReference>
<evidence type="ECO:0000313" key="3">
    <source>
        <dbReference type="Proteomes" id="UP000758168"/>
    </source>
</evidence>
<protein>
    <submittedName>
        <fullName evidence="2">DNA-binding MarR family transcriptional regulator</fullName>
    </submittedName>
</protein>
<dbReference type="Gene3D" id="1.10.10.10">
    <property type="entry name" value="Winged helix-like DNA-binding domain superfamily/Winged helix DNA-binding domain"/>
    <property type="match status" value="1"/>
</dbReference>
<name>A0ABS4Z3Y3_9ACTN</name>
<dbReference type="SUPFAM" id="SSF46785">
    <property type="entry name" value="Winged helix' DNA-binding domain"/>
    <property type="match status" value="1"/>
</dbReference>
<dbReference type="PANTHER" id="PTHR33164:SF43">
    <property type="entry name" value="HTH-TYPE TRANSCRIPTIONAL REPRESSOR YETL"/>
    <property type="match status" value="1"/>
</dbReference>
<dbReference type="Pfam" id="PF12802">
    <property type="entry name" value="MarR_2"/>
    <property type="match status" value="1"/>
</dbReference>
<dbReference type="SMART" id="SM00347">
    <property type="entry name" value="HTH_MARR"/>
    <property type="match status" value="1"/>
</dbReference>
<gene>
    <name evidence="2" type="ORF">JOF54_000367</name>
</gene>
<keyword evidence="2" id="KW-0238">DNA-binding</keyword>
<dbReference type="InterPro" id="IPR039422">
    <property type="entry name" value="MarR/SlyA-like"/>
</dbReference>
<dbReference type="PANTHER" id="PTHR33164">
    <property type="entry name" value="TRANSCRIPTIONAL REGULATOR, MARR FAMILY"/>
    <property type="match status" value="1"/>
</dbReference>
<dbReference type="Proteomes" id="UP000758168">
    <property type="component" value="Unassembled WGS sequence"/>
</dbReference>
<dbReference type="InterPro" id="IPR036390">
    <property type="entry name" value="WH_DNA-bd_sf"/>
</dbReference>
<dbReference type="InterPro" id="IPR000835">
    <property type="entry name" value="HTH_MarR-typ"/>
</dbReference>
<comment type="caution">
    <text evidence="2">The sequence shown here is derived from an EMBL/GenBank/DDBJ whole genome shotgun (WGS) entry which is preliminary data.</text>
</comment>
<dbReference type="InterPro" id="IPR011991">
    <property type="entry name" value="ArsR-like_HTH"/>
</dbReference>
<evidence type="ECO:0000259" key="1">
    <source>
        <dbReference type="PROSITE" id="PS50995"/>
    </source>
</evidence>
<reference evidence="2 3" key="1">
    <citation type="submission" date="2021-03" db="EMBL/GenBank/DDBJ databases">
        <title>Sequencing the genomes of 1000 actinobacteria strains.</title>
        <authorList>
            <person name="Klenk H.-P."/>
        </authorList>
    </citation>
    <scope>NUCLEOTIDE SEQUENCE [LARGE SCALE GENOMIC DNA]</scope>
    <source>
        <strain evidence="2 3">DSM 12936</strain>
    </source>
</reference>
<dbReference type="CDD" id="cd00090">
    <property type="entry name" value="HTH_ARSR"/>
    <property type="match status" value="1"/>
</dbReference>
<keyword evidence="3" id="KW-1185">Reference proteome</keyword>
<feature type="domain" description="HTH marR-type" evidence="1">
    <location>
        <begin position="16"/>
        <end position="147"/>
    </location>
</feature>
<dbReference type="EMBL" id="JAGIOB010000001">
    <property type="protein sequence ID" value="MBP2415445.1"/>
    <property type="molecule type" value="Genomic_DNA"/>
</dbReference>